<feature type="domain" description="PIN" evidence="9">
    <location>
        <begin position="5"/>
        <end position="131"/>
    </location>
</feature>
<dbReference type="Gene3D" id="3.40.50.1010">
    <property type="entry name" value="5'-nuclease"/>
    <property type="match status" value="1"/>
</dbReference>
<feature type="binding site" evidence="8">
    <location>
        <position position="106"/>
    </location>
    <ligand>
        <name>Mg(2+)</name>
        <dbReference type="ChEBI" id="CHEBI:18420"/>
    </ligand>
</feature>
<dbReference type="InterPro" id="IPR050556">
    <property type="entry name" value="Type_II_TA_system_RNase"/>
</dbReference>
<evidence type="ECO:0000313" key="10">
    <source>
        <dbReference type="EMBL" id="RAI33897.1"/>
    </source>
</evidence>
<accession>A0A327K682</accession>
<comment type="caution">
    <text evidence="10">The sequence shown here is derived from an EMBL/GenBank/DDBJ whole genome shotgun (WGS) entry which is preliminary data.</text>
</comment>
<evidence type="ECO:0000256" key="7">
    <source>
        <dbReference type="ARBA" id="ARBA00038093"/>
    </source>
</evidence>
<dbReference type="GO" id="GO:0090729">
    <property type="term" value="F:toxin activity"/>
    <property type="evidence" value="ECO:0007669"/>
    <property type="project" value="UniProtKB-KW"/>
</dbReference>
<reference evidence="10 11" key="1">
    <citation type="submission" date="2017-07" db="EMBL/GenBank/DDBJ databases">
        <title>Draft Genome Sequences of Select Purple Nonsulfur Bacteria.</title>
        <authorList>
            <person name="Lasarre B."/>
            <person name="Mckinlay J.B."/>
        </authorList>
    </citation>
    <scope>NUCLEOTIDE SEQUENCE [LARGE SCALE GENOMIC DNA]</scope>
    <source>
        <strain evidence="10 11">DSM 11907</strain>
    </source>
</reference>
<evidence type="ECO:0000256" key="6">
    <source>
        <dbReference type="ARBA" id="ARBA00022842"/>
    </source>
</evidence>
<comment type="cofactor">
    <cofactor evidence="1 8">
        <name>Mg(2+)</name>
        <dbReference type="ChEBI" id="CHEBI:18420"/>
    </cofactor>
</comment>
<keyword evidence="11" id="KW-1185">Reference proteome</keyword>
<dbReference type="CDD" id="cd18746">
    <property type="entry name" value="PIN_VapC4-5_FitB-like"/>
    <property type="match status" value="1"/>
</dbReference>
<evidence type="ECO:0000256" key="8">
    <source>
        <dbReference type="HAMAP-Rule" id="MF_00265"/>
    </source>
</evidence>
<name>A0A327K682_9BRAD</name>
<dbReference type="GO" id="GO:0016787">
    <property type="term" value="F:hydrolase activity"/>
    <property type="evidence" value="ECO:0007669"/>
    <property type="project" value="UniProtKB-KW"/>
</dbReference>
<dbReference type="Proteomes" id="UP000248863">
    <property type="component" value="Unassembled WGS sequence"/>
</dbReference>
<feature type="binding site" evidence="8">
    <location>
        <position position="7"/>
    </location>
    <ligand>
        <name>Mg(2+)</name>
        <dbReference type="ChEBI" id="CHEBI:18420"/>
    </ligand>
</feature>
<protein>
    <recommendedName>
        <fullName evidence="8">Ribonuclease VapC</fullName>
        <shortName evidence="8">RNase VapC</shortName>
        <ecNumber evidence="8">3.1.-.-</ecNumber>
    </recommendedName>
    <alternativeName>
        <fullName evidence="8">Toxin VapC</fullName>
    </alternativeName>
</protein>
<proteinExistence type="inferred from homology"/>
<dbReference type="EMBL" id="NPEU01000335">
    <property type="protein sequence ID" value="RAI33897.1"/>
    <property type="molecule type" value="Genomic_DNA"/>
</dbReference>
<keyword evidence="5 8" id="KW-0378">Hydrolase</keyword>
<dbReference type="InterPro" id="IPR022907">
    <property type="entry name" value="VapC_family"/>
</dbReference>
<keyword evidence="4 8" id="KW-0479">Metal-binding</keyword>
<dbReference type="EC" id="3.1.-.-" evidence="8"/>
<dbReference type="SUPFAM" id="SSF88723">
    <property type="entry name" value="PIN domain-like"/>
    <property type="match status" value="1"/>
</dbReference>
<comment type="function">
    <text evidence="8">Toxic component of a toxin-antitoxin (TA) system. An RNase.</text>
</comment>
<evidence type="ECO:0000256" key="5">
    <source>
        <dbReference type="ARBA" id="ARBA00022801"/>
    </source>
</evidence>
<dbReference type="RefSeq" id="WP_111359211.1">
    <property type="nucleotide sequence ID" value="NZ_NHSK01000266.1"/>
</dbReference>
<evidence type="ECO:0000313" key="11">
    <source>
        <dbReference type="Proteomes" id="UP000248863"/>
    </source>
</evidence>
<comment type="similarity">
    <text evidence="7 8">Belongs to the PINc/VapC protein family.</text>
</comment>
<keyword evidence="3 8" id="KW-0540">Nuclease</keyword>
<keyword evidence="6 8" id="KW-0460">Magnesium</keyword>
<dbReference type="InterPro" id="IPR029060">
    <property type="entry name" value="PIN-like_dom_sf"/>
</dbReference>
<evidence type="ECO:0000256" key="2">
    <source>
        <dbReference type="ARBA" id="ARBA00022649"/>
    </source>
</evidence>
<dbReference type="AlphaFoldDB" id="A0A327K682"/>
<evidence type="ECO:0000256" key="3">
    <source>
        <dbReference type="ARBA" id="ARBA00022722"/>
    </source>
</evidence>
<keyword evidence="2 8" id="KW-1277">Toxin-antitoxin system</keyword>
<dbReference type="GO" id="GO:0004540">
    <property type="term" value="F:RNA nuclease activity"/>
    <property type="evidence" value="ECO:0007669"/>
    <property type="project" value="InterPro"/>
</dbReference>
<evidence type="ECO:0000259" key="9">
    <source>
        <dbReference type="Pfam" id="PF01850"/>
    </source>
</evidence>
<gene>
    <name evidence="8" type="primary">vapC</name>
    <name evidence="10" type="ORF">CH338_21825</name>
</gene>
<evidence type="ECO:0000256" key="4">
    <source>
        <dbReference type="ARBA" id="ARBA00022723"/>
    </source>
</evidence>
<dbReference type="InterPro" id="IPR002716">
    <property type="entry name" value="PIN_dom"/>
</dbReference>
<dbReference type="HAMAP" id="MF_00265">
    <property type="entry name" value="VapC_Nob1"/>
    <property type="match status" value="1"/>
</dbReference>
<dbReference type="GO" id="GO:0000287">
    <property type="term" value="F:magnesium ion binding"/>
    <property type="evidence" value="ECO:0007669"/>
    <property type="project" value="UniProtKB-UniRule"/>
</dbReference>
<dbReference type="Pfam" id="PF01850">
    <property type="entry name" value="PIN"/>
    <property type="match status" value="1"/>
</dbReference>
<dbReference type="PANTHER" id="PTHR33653">
    <property type="entry name" value="RIBONUCLEASE VAPC2"/>
    <property type="match status" value="1"/>
</dbReference>
<dbReference type="OrthoDB" id="5458135at2"/>
<evidence type="ECO:0000256" key="1">
    <source>
        <dbReference type="ARBA" id="ARBA00001946"/>
    </source>
</evidence>
<keyword evidence="8" id="KW-0800">Toxin</keyword>
<organism evidence="10 11">
    <name type="scientific">Rhodoplanes elegans</name>
    <dbReference type="NCBI Taxonomy" id="29408"/>
    <lineage>
        <taxon>Bacteria</taxon>
        <taxon>Pseudomonadati</taxon>
        <taxon>Pseudomonadota</taxon>
        <taxon>Alphaproteobacteria</taxon>
        <taxon>Hyphomicrobiales</taxon>
        <taxon>Nitrobacteraceae</taxon>
        <taxon>Rhodoplanes</taxon>
    </lineage>
</organism>
<sequence length="140" mass="15505">MTGWLLDTNILSELRRPKPNMKVVDFVATKPLDSLHVSVVTLAELRFGIALVGDTGRRTALADWLAATVRPMFENRVLAVTEDVMLEWRILVEAGRKAGHTYSQPDLIIGATALVHGLTVVSRDTDDFVRAEVPVVDPWT</sequence>
<dbReference type="PANTHER" id="PTHR33653:SF1">
    <property type="entry name" value="RIBONUCLEASE VAPC2"/>
    <property type="match status" value="1"/>
</dbReference>